<protein>
    <recommendedName>
        <fullName evidence="1">Xylose isomerase-like TIM barrel domain-containing protein</fullName>
    </recommendedName>
</protein>
<evidence type="ECO:0000313" key="3">
    <source>
        <dbReference type="Proteomes" id="UP000051461"/>
    </source>
</evidence>
<dbReference type="AlphaFoldDB" id="A0A0R1H922"/>
<dbReference type="EMBL" id="AZDA01000024">
    <property type="protein sequence ID" value="KRK40074.1"/>
    <property type="molecule type" value="Genomic_DNA"/>
</dbReference>
<dbReference type="Gene3D" id="3.20.20.150">
    <property type="entry name" value="Divalent-metal-dependent TIM barrel enzymes"/>
    <property type="match status" value="1"/>
</dbReference>
<name>A0A0R1H922_9LACO</name>
<proteinExistence type="predicted"/>
<dbReference type="InterPro" id="IPR013022">
    <property type="entry name" value="Xyl_isomerase-like_TIM-brl"/>
</dbReference>
<gene>
    <name evidence="2" type="ORF">FC07_GL001564</name>
</gene>
<dbReference type="PATRIC" id="fig|1423726.3.peg.1621"/>
<evidence type="ECO:0000313" key="2">
    <source>
        <dbReference type="EMBL" id="KRK40074.1"/>
    </source>
</evidence>
<dbReference type="STRING" id="1423726.FC07_GL001564"/>
<feature type="domain" description="Xylose isomerase-like TIM barrel" evidence="1">
    <location>
        <begin position="129"/>
        <end position="232"/>
    </location>
</feature>
<dbReference type="Pfam" id="PF01261">
    <property type="entry name" value="AP_endonuc_2"/>
    <property type="match status" value="1"/>
</dbReference>
<dbReference type="InterPro" id="IPR036237">
    <property type="entry name" value="Xyl_isomerase-like_sf"/>
</dbReference>
<organism evidence="2 3">
    <name type="scientific">Loigolactobacillus bifermentans DSM 20003</name>
    <dbReference type="NCBI Taxonomy" id="1423726"/>
    <lineage>
        <taxon>Bacteria</taxon>
        <taxon>Bacillati</taxon>
        <taxon>Bacillota</taxon>
        <taxon>Bacilli</taxon>
        <taxon>Lactobacillales</taxon>
        <taxon>Lactobacillaceae</taxon>
        <taxon>Loigolactobacillus</taxon>
    </lineage>
</organism>
<dbReference type="Proteomes" id="UP000051461">
    <property type="component" value="Unassembled WGS sequence"/>
</dbReference>
<keyword evidence="3" id="KW-1185">Reference proteome</keyword>
<dbReference type="SUPFAM" id="SSF51658">
    <property type="entry name" value="Xylose isomerase-like"/>
    <property type="match status" value="1"/>
</dbReference>
<accession>A0A0R1H922</accession>
<sequence length="262" mass="28787">MSGVYGGFLFCLEKGGNHMQASINTAVFLTALQDGMSQLDCLKALIGKAIANIEVRGEFFKADTQAAELTAIDALCQAEHWGFYFSIPEQLFEAGQLNSHLSDYLALAQRHHIQGLKISLGDAQDFDETAVAQLNDALQAYSGTLTVENQPNTLSQLPAFSTTLHRLLQAVPQLGYTFDSGNWYWLDERPETAFEQVRDVITVFHLKDIADQETVMLGDGTTDWQSLVAALPEQVPVFLEYGIALQDLGTELAKVDVALAQQ</sequence>
<reference evidence="2 3" key="1">
    <citation type="journal article" date="2015" name="Genome Announc.">
        <title>Expanding the biotechnology potential of lactobacilli through comparative genomics of 213 strains and associated genera.</title>
        <authorList>
            <person name="Sun Z."/>
            <person name="Harris H.M."/>
            <person name="McCann A."/>
            <person name="Guo C."/>
            <person name="Argimon S."/>
            <person name="Zhang W."/>
            <person name="Yang X."/>
            <person name="Jeffery I.B."/>
            <person name="Cooney J.C."/>
            <person name="Kagawa T.F."/>
            <person name="Liu W."/>
            <person name="Song Y."/>
            <person name="Salvetti E."/>
            <person name="Wrobel A."/>
            <person name="Rasinkangas P."/>
            <person name="Parkhill J."/>
            <person name="Rea M.C."/>
            <person name="O'Sullivan O."/>
            <person name="Ritari J."/>
            <person name="Douillard F.P."/>
            <person name="Paul Ross R."/>
            <person name="Yang R."/>
            <person name="Briner A.E."/>
            <person name="Felis G.E."/>
            <person name="de Vos W.M."/>
            <person name="Barrangou R."/>
            <person name="Klaenhammer T.R."/>
            <person name="Caufield P.W."/>
            <person name="Cui Y."/>
            <person name="Zhang H."/>
            <person name="O'Toole P.W."/>
        </authorList>
    </citation>
    <scope>NUCLEOTIDE SEQUENCE [LARGE SCALE GENOMIC DNA]</scope>
    <source>
        <strain evidence="2 3">DSM 20003</strain>
    </source>
</reference>
<evidence type="ECO:0000259" key="1">
    <source>
        <dbReference type="Pfam" id="PF01261"/>
    </source>
</evidence>
<comment type="caution">
    <text evidence="2">The sequence shown here is derived from an EMBL/GenBank/DDBJ whole genome shotgun (WGS) entry which is preliminary data.</text>
</comment>